<organism evidence="3 4">
    <name type="scientific">Rhodoferax lithotrophicus</name>
    <dbReference type="NCBI Taxonomy" id="2798804"/>
    <lineage>
        <taxon>Bacteria</taxon>
        <taxon>Pseudomonadati</taxon>
        <taxon>Pseudomonadota</taxon>
        <taxon>Betaproteobacteria</taxon>
        <taxon>Burkholderiales</taxon>
        <taxon>Comamonadaceae</taxon>
        <taxon>Rhodoferax</taxon>
    </lineage>
</organism>
<dbReference type="RefSeq" id="WP_223906591.1">
    <property type="nucleotide sequence ID" value="NZ_AP024238.1"/>
</dbReference>
<feature type="region of interest" description="Disordered" evidence="1">
    <location>
        <begin position="59"/>
        <end position="79"/>
    </location>
</feature>
<proteinExistence type="predicted"/>
<reference evidence="3 4" key="1">
    <citation type="journal article" date="2021" name="Microbiol. Spectr.">
        <title>A Single Bacterium Capable of Oxidation and Reduction of Iron at Circumneutral pH.</title>
        <authorList>
            <person name="Kato S."/>
            <person name="Ohkuma M."/>
        </authorList>
    </citation>
    <scope>NUCLEOTIDE SEQUENCE [LARGE SCALE GENOMIC DNA]</scope>
    <source>
        <strain evidence="3 4">MIZ03</strain>
    </source>
</reference>
<protein>
    <recommendedName>
        <fullName evidence="2">Putative zinc-finger domain-containing protein</fullName>
    </recommendedName>
</protein>
<evidence type="ECO:0000256" key="1">
    <source>
        <dbReference type="SAM" id="MobiDB-lite"/>
    </source>
</evidence>
<dbReference type="Pfam" id="PF13490">
    <property type="entry name" value="zf-HC2"/>
    <property type="match status" value="1"/>
</dbReference>
<accession>A0ABN6D000</accession>
<sequence length="79" mass="9194">MIPLRRTCKEVTALVIAREDQTLPFRERLALRLHMAICAACPKFERQVLTMRNAMHQWRNYQEPPNKPELAAQKTTSSS</sequence>
<dbReference type="EMBL" id="AP024238">
    <property type="protein sequence ID" value="BCO25254.1"/>
    <property type="molecule type" value="Genomic_DNA"/>
</dbReference>
<evidence type="ECO:0000313" key="4">
    <source>
        <dbReference type="Proteomes" id="UP000824366"/>
    </source>
</evidence>
<evidence type="ECO:0000259" key="2">
    <source>
        <dbReference type="Pfam" id="PF13490"/>
    </source>
</evidence>
<gene>
    <name evidence="3" type="ORF">MIZ03_0114</name>
</gene>
<keyword evidence="4" id="KW-1185">Reference proteome</keyword>
<dbReference type="Proteomes" id="UP000824366">
    <property type="component" value="Chromosome"/>
</dbReference>
<evidence type="ECO:0000313" key="3">
    <source>
        <dbReference type="EMBL" id="BCO25254.1"/>
    </source>
</evidence>
<dbReference type="InterPro" id="IPR027383">
    <property type="entry name" value="Znf_put"/>
</dbReference>
<name>A0ABN6D000_9BURK</name>
<feature type="domain" description="Putative zinc-finger" evidence="2">
    <location>
        <begin position="8"/>
        <end position="41"/>
    </location>
</feature>